<dbReference type="EMBL" id="CP020028">
    <property type="protein sequence ID" value="ASR48594.1"/>
    <property type="molecule type" value="Genomic_DNA"/>
</dbReference>
<accession>A0A222WRV8</accession>
<evidence type="ECO:0000256" key="2">
    <source>
        <dbReference type="ARBA" id="ARBA00008814"/>
    </source>
</evidence>
<dbReference type="STRING" id="172713.GCA_001705305_03669"/>
<dbReference type="Pfam" id="PF01497">
    <property type="entry name" value="Peripla_BP_2"/>
    <property type="match status" value="1"/>
</dbReference>
<dbReference type="PANTHER" id="PTHR30532:SF1">
    <property type="entry name" value="IRON(3+)-HYDROXAMATE-BINDING PROTEIN FHUD"/>
    <property type="match status" value="1"/>
</dbReference>
<reference evidence="7 8" key="1">
    <citation type="submission" date="2017-03" db="EMBL/GenBank/DDBJ databases">
        <title>Complete genome sequence of Paenibacillus Kribbensis producing bioflocculants.</title>
        <authorList>
            <person name="Lee H.-G."/>
            <person name="Oh H.-M."/>
        </authorList>
    </citation>
    <scope>NUCLEOTIDE SEQUENCE [LARGE SCALE GENOMIC DNA]</scope>
    <source>
        <strain evidence="7 8">AM49</strain>
    </source>
</reference>
<keyword evidence="4 5" id="KW-0732">Signal</keyword>
<feature type="signal peptide" evidence="5">
    <location>
        <begin position="1"/>
        <end position="25"/>
    </location>
</feature>
<dbReference type="InterPro" id="IPR002491">
    <property type="entry name" value="ABC_transptr_periplasmic_BD"/>
</dbReference>
<dbReference type="RefSeq" id="WP_094155928.1">
    <property type="nucleotide sequence ID" value="NZ_CP020028.1"/>
</dbReference>
<evidence type="ECO:0000313" key="8">
    <source>
        <dbReference type="Proteomes" id="UP000214666"/>
    </source>
</evidence>
<dbReference type="OrthoDB" id="2660924at2"/>
<dbReference type="Gene3D" id="3.40.50.1980">
    <property type="entry name" value="Nitrogenase molybdenum iron protein domain"/>
    <property type="match status" value="2"/>
</dbReference>
<sequence>MINKKATRQYTALICLFSLMGALLLGCGASDNQTANRNTAAPAAGSAASTQTLETAPTRAYTDYKGHTVNIPMAPGRIAYFGENYGDLLVLGVQAVGTSTSMIEGKVYEKQVQNVSDLGFPIDLEKSLALQPDLIITSNTDEKQYTALTKIAPTIMFDTFAPINERLLLLGDIVNKKKAAEDWLAQYKIKEAEMWTKLHENGVKAGETASVFTYYPGDRLFVMGRTGLSQILYEKNGLKPTAPIQKALDEDKGFVQISQEVIGQYAGDRIFILSTPSSEARQSTEQLMKSKLWLQLPAVKQGHVYIQDIGKTESDASTREWLLKELPKLIK</sequence>
<name>A0A222WRV8_9BACL</name>
<feature type="chain" id="PRO_5039474502" evidence="5">
    <location>
        <begin position="26"/>
        <end position="331"/>
    </location>
</feature>
<organism evidence="7 8">
    <name type="scientific">Paenibacillus kribbensis</name>
    <dbReference type="NCBI Taxonomy" id="172713"/>
    <lineage>
        <taxon>Bacteria</taxon>
        <taxon>Bacillati</taxon>
        <taxon>Bacillota</taxon>
        <taxon>Bacilli</taxon>
        <taxon>Bacillales</taxon>
        <taxon>Paenibacillaceae</taxon>
        <taxon>Paenibacillus</taxon>
    </lineage>
</organism>
<dbReference type="Proteomes" id="UP000214666">
    <property type="component" value="Chromosome"/>
</dbReference>
<dbReference type="AlphaFoldDB" id="A0A222WRV8"/>
<dbReference type="SUPFAM" id="SSF53807">
    <property type="entry name" value="Helical backbone' metal receptor"/>
    <property type="match status" value="1"/>
</dbReference>
<comment type="similarity">
    <text evidence="2">Belongs to the bacterial solute-binding protein 8 family.</text>
</comment>
<comment type="subcellular location">
    <subcellularLocation>
        <location evidence="1">Cell envelope</location>
    </subcellularLocation>
</comment>
<dbReference type="PROSITE" id="PS51257">
    <property type="entry name" value="PROKAR_LIPOPROTEIN"/>
    <property type="match status" value="1"/>
</dbReference>
<keyword evidence="3" id="KW-0813">Transport</keyword>
<dbReference type="PROSITE" id="PS50983">
    <property type="entry name" value="FE_B12_PBP"/>
    <property type="match status" value="1"/>
</dbReference>
<gene>
    <name evidence="7" type="ORF">B4V02_18790</name>
</gene>
<proteinExistence type="inferred from homology"/>
<evidence type="ECO:0000256" key="4">
    <source>
        <dbReference type="ARBA" id="ARBA00022729"/>
    </source>
</evidence>
<keyword evidence="8" id="KW-1185">Reference proteome</keyword>
<evidence type="ECO:0000256" key="1">
    <source>
        <dbReference type="ARBA" id="ARBA00004196"/>
    </source>
</evidence>
<dbReference type="GO" id="GO:1901678">
    <property type="term" value="P:iron coordination entity transport"/>
    <property type="evidence" value="ECO:0007669"/>
    <property type="project" value="UniProtKB-ARBA"/>
</dbReference>
<dbReference type="InterPro" id="IPR051313">
    <property type="entry name" value="Bact_iron-sidero_bind"/>
</dbReference>
<dbReference type="GO" id="GO:0030288">
    <property type="term" value="C:outer membrane-bounded periplasmic space"/>
    <property type="evidence" value="ECO:0007669"/>
    <property type="project" value="TreeGrafter"/>
</dbReference>
<evidence type="ECO:0000256" key="3">
    <source>
        <dbReference type="ARBA" id="ARBA00022448"/>
    </source>
</evidence>
<evidence type="ECO:0000256" key="5">
    <source>
        <dbReference type="SAM" id="SignalP"/>
    </source>
</evidence>
<dbReference type="PANTHER" id="PTHR30532">
    <property type="entry name" value="IRON III DICITRATE-BINDING PERIPLASMIC PROTEIN"/>
    <property type="match status" value="1"/>
</dbReference>
<protein>
    <submittedName>
        <fullName evidence="7">Ferrichrome ABC transporter substrate-binding protein</fullName>
    </submittedName>
</protein>
<evidence type="ECO:0000313" key="7">
    <source>
        <dbReference type="EMBL" id="ASR48594.1"/>
    </source>
</evidence>
<feature type="domain" description="Fe/B12 periplasmic-binding" evidence="6">
    <location>
        <begin position="76"/>
        <end position="331"/>
    </location>
</feature>
<dbReference type="KEGG" id="pkb:B4V02_18790"/>
<evidence type="ECO:0000259" key="6">
    <source>
        <dbReference type="PROSITE" id="PS50983"/>
    </source>
</evidence>